<evidence type="ECO:0000313" key="3">
    <source>
        <dbReference type="Proteomes" id="UP000275078"/>
    </source>
</evidence>
<evidence type="ECO:0000313" key="2">
    <source>
        <dbReference type="EMBL" id="RPA71693.1"/>
    </source>
</evidence>
<accession>A0A3N4HB53</accession>
<reference evidence="2 3" key="1">
    <citation type="journal article" date="2018" name="Nat. Ecol. Evol.">
        <title>Pezizomycetes genomes reveal the molecular basis of ectomycorrhizal truffle lifestyle.</title>
        <authorList>
            <person name="Murat C."/>
            <person name="Payen T."/>
            <person name="Noel B."/>
            <person name="Kuo A."/>
            <person name="Morin E."/>
            <person name="Chen J."/>
            <person name="Kohler A."/>
            <person name="Krizsan K."/>
            <person name="Balestrini R."/>
            <person name="Da Silva C."/>
            <person name="Montanini B."/>
            <person name="Hainaut M."/>
            <person name="Levati E."/>
            <person name="Barry K.W."/>
            <person name="Belfiori B."/>
            <person name="Cichocki N."/>
            <person name="Clum A."/>
            <person name="Dockter R.B."/>
            <person name="Fauchery L."/>
            <person name="Guy J."/>
            <person name="Iotti M."/>
            <person name="Le Tacon F."/>
            <person name="Lindquist E.A."/>
            <person name="Lipzen A."/>
            <person name="Malagnac F."/>
            <person name="Mello A."/>
            <person name="Molinier V."/>
            <person name="Miyauchi S."/>
            <person name="Poulain J."/>
            <person name="Riccioni C."/>
            <person name="Rubini A."/>
            <person name="Sitrit Y."/>
            <person name="Splivallo R."/>
            <person name="Traeger S."/>
            <person name="Wang M."/>
            <person name="Zifcakova L."/>
            <person name="Wipf D."/>
            <person name="Zambonelli A."/>
            <person name="Paolocci F."/>
            <person name="Nowrousian M."/>
            <person name="Ottonello S."/>
            <person name="Baldrian P."/>
            <person name="Spatafora J.W."/>
            <person name="Henrissat B."/>
            <person name="Nagy L.G."/>
            <person name="Aury J.M."/>
            <person name="Wincker P."/>
            <person name="Grigoriev I.V."/>
            <person name="Bonfante P."/>
            <person name="Martin F.M."/>
        </authorList>
    </citation>
    <scope>NUCLEOTIDE SEQUENCE [LARGE SCALE GENOMIC DNA]</scope>
    <source>
        <strain evidence="2 3">RN42</strain>
    </source>
</reference>
<evidence type="ECO:0000256" key="1">
    <source>
        <dbReference type="SAM" id="MobiDB-lite"/>
    </source>
</evidence>
<dbReference type="Proteomes" id="UP000275078">
    <property type="component" value="Unassembled WGS sequence"/>
</dbReference>
<organism evidence="2 3">
    <name type="scientific">Ascobolus immersus RN42</name>
    <dbReference type="NCBI Taxonomy" id="1160509"/>
    <lineage>
        <taxon>Eukaryota</taxon>
        <taxon>Fungi</taxon>
        <taxon>Dikarya</taxon>
        <taxon>Ascomycota</taxon>
        <taxon>Pezizomycotina</taxon>
        <taxon>Pezizomycetes</taxon>
        <taxon>Pezizales</taxon>
        <taxon>Ascobolaceae</taxon>
        <taxon>Ascobolus</taxon>
    </lineage>
</organism>
<protein>
    <submittedName>
        <fullName evidence="2">Uncharacterized protein</fullName>
    </submittedName>
</protein>
<dbReference type="EMBL" id="ML119907">
    <property type="protein sequence ID" value="RPA71693.1"/>
    <property type="molecule type" value="Genomic_DNA"/>
</dbReference>
<name>A0A3N4HB53_ASCIM</name>
<dbReference type="AlphaFoldDB" id="A0A3N4HB53"/>
<proteinExistence type="predicted"/>
<sequence length="183" mass="19599">MADTTSSSTGNTSAAPPVDHLAPALPTLPPMYYECQGSTTSDPVKGFFLQHHEIFGGDKPTDAQRAQPHPTDCLNFINGKCAFVGVARDEALAGQVPPQRASDAEASVVADKGISSIYCKVCKQEQMRICAFCQNRKWDTGVNGPVYEGPDADKPELFDLNAAHPCPGVEQAMVGHDHEPVVF</sequence>
<keyword evidence="3" id="KW-1185">Reference proteome</keyword>
<feature type="region of interest" description="Disordered" evidence="1">
    <location>
        <begin position="1"/>
        <end position="21"/>
    </location>
</feature>
<feature type="compositionally biased region" description="Low complexity" evidence="1">
    <location>
        <begin position="1"/>
        <end position="13"/>
    </location>
</feature>
<gene>
    <name evidence="2" type="ORF">BJ508DRAFT_335801</name>
</gene>